<feature type="transmembrane region" description="Helical" evidence="2">
    <location>
        <begin position="39"/>
        <end position="62"/>
    </location>
</feature>
<feature type="region of interest" description="Disordered" evidence="1">
    <location>
        <begin position="77"/>
        <end position="101"/>
    </location>
</feature>
<protein>
    <submittedName>
        <fullName evidence="4">Predicted membrane protein</fullName>
    </submittedName>
</protein>
<sequence length="241" mass="26849">MALIKCPNCGEQISDKATVCPKCGKTIDSKSQKKTKKEIVNLGIVIAFVAGILVGGMSHALLFNSGKSDDKVIQTEQKESVKTSDKELSKDTTVESNNNENKSDTIKEVAINEPMNITHEYGNYILTVDAVRRCDWLNRFGEDEQPGKVAILLEMDIQNQTYDDPYNDFMFIDSQIIVLDENNYSIQSWGTGYDDGEYHTSPKIPVGTNGKLVIPYIVDDTCNMVTITFNNQYKIVAQITG</sequence>
<feature type="domain" description="Zinc-ribbon" evidence="3">
    <location>
        <begin position="5"/>
        <end position="25"/>
    </location>
</feature>
<dbReference type="Pfam" id="PF13240">
    <property type="entry name" value="Zn_Ribbon_1"/>
    <property type="match status" value="1"/>
</dbReference>
<dbReference type="EMBL" id="CYXR01000010">
    <property type="protein sequence ID" value="CUM93426.1"/>
    <property type="molecule type" value="Genomic_DNA"/>
</dbReference>
<keyword evidence="2" id="KW-1133">Transmembrane helix</keyword>
<dbReference type="Proteomes" id="UP000095727">
    <property type="component" value="Unassembled WGS sequence"/>
</dbReference>
<dbReference type="AlphaFoldDB" id="A0A173STX7"/>
<organism evidence="4 5">
    <name type="scientific">Coprococcus comes</name>
    <dbReference type="NCBI Taxonomy" id="410072"/>
    <lineage>
        <taxon>Bacteria</taxon>
        <taxon>Bacillati</taxon>
        <taxon>Bacillota</taxon>
        <taxon>Clostridia</taxon>
        <taxon>Lachnospirales</taxon>
        <taxon>Lachnospiraceae</taxon>
        <taxon>Coprococcus</taxon>
    </lineage>
</organism>
<evidence type="ECO:0000256" key="2">
    <source>
        <dbReference type="SAM" id="Phobius"/>
    </source>
</evidence>
<evidence type="ECO:0000256" key="1">
    <source>
        <dbReference type="SAM" id="MobiDB-lite"/>
    </source>
</evidence>
<keyword evidence="2" id="KW-0472">Membrane</keyword>
<dbReference type="InterPro" id="IPR026870">
    <property type="entry name" value="Zinc_ribbon_dom"/>
</dbReference>
<dbReference type="RefSeq" id="WP_055156635.1">
    <property type="nucleotide sequence ID" value="NZ_CYXR01000010.1"/>
</dbReference>
<reference evidence="4 5" key="1">
    <citation type="submission" date="2015-09" db="EMBL/GenBank/DDBJ databases">
        <authorList>
            <consortium name="Pathogen Informatics"/>
        </authorList>
    </citation>
    <scope>NUCLEOTIDE SEQUENCE [LARGE SCALE GENOMIC DNA]</scope>
    <source>
        <strain evidence="4 5">2789STDY5834962</strain>
    </source>
</reference>
<keyword evidence="2" id="KW-0812">Transmembrane</keyword>
<name>A0A173STX7_9FIRM</name>
<accession>A0A173STX7</accession>
<evidence type="ECO:0000313" key="4">
    <source>
        <dbReference type="EMBL" id="CUM93426.1"/>
    </source>
</evidence>
<gene>
    <name evidence="4" type="ORF">ERS852574_01666</name>
</gene>
<evidence type="ECO:0000313" key="5">
    <source>
        <dbReference type="Proteomes" id="UP000095727"/>
    </source>
</evidence>
<evidence type="ECO:0000259" key="3">
    <source>
        <dbReference type="Pfam" id="PF13240"/>
    </source>
</evidence>
<feature type="compositionally biased region" description="Basic and acidic residues" evidence="1">
    <location>
        <begin position="77"/>
        <end position="93"/>
    </location>
</feature>
<proteinExistence type="predicted"/>